<dbReference type="CDD" id="cd00487">
    <property type="entry name" value="Pep_deformylase"/>
    <property type="match status" value="1"/>
</dbReference>
<dbReference type="NCBIfam" id="TIGR00079">
    <property type="entry name" value="pept_deformyl"/>
    <property type="match status" value="1"/>
</dbReference>
<name>A0A832DPE2_9BACT</name>
<dbReference type="HAMAP" id="MF_00163">
    <property type="entry name" value="Pep_deformylase"/>
    <property type="match status" value="1"/>
</dbReference>
<protein>
    <recommendedName>
        <fullName evidence="2">Peptide deformylase</fullName>
        <shortName evidence="2">PDF</shortName>
        <ecNumber evidence="2">3.5.1.88</ecNumber>
    </recommendedName>
    <alternativeName>
        <fullName evidence="2">Polypeptide deformylase</fullName>
    </alternativeName>
</protein>
<dbReference type="GO" id="GO:0046872">
    <property type="term" value="F:metal ion binding"/>
    <property type="evidence" value="ECO:0007669"/>
    <property type="project" value="UniProtKB-KW"/>
</dbReference>
<keyword evidence="2" id="KW-0648">Protein biosynthesis</keyword>
<keyword evidence="2" id="KW-0408">Iron</keyword>
<evidence type="ECO:0000256" key="2">
    <source>
        <dbReference type="HAMAP-Rule" id="MF_00163"/>
    </source>
</evidence>
<dbReference type="PIRSF" id="PIRSF004749">
    <property type="entry name" value="Pep_def"/>
    <property type="match status" value="1"/>
</dbReference>
<feature type="binding site" evidence="2">
    <location>
        <position position="142"/>
    </location>
    <ligand>
        <name>Fe cation</name>
        <dbReference type="ChEBI" id="CHEBI:24875"/>
    </ligand>
</feature>
<dbReference type="EC" id="3.5.1.88" evidence="2"/>
<feature type="active site" evidence="2">
    <location>
        <position position="139"/>
    </location>
</feature>
<dbReference type="GO" id="GO:0042586">
    <property type="term" value="F:peptide deformylase activity"/>
    <property type="evidence" value="ECO:0007669"/>
    <property type="project" value="UniProtKB-UniRule"/>
</dbReference>
<dbReference type="GO" id="GO:0006412">
    <property type="term" value="P:translation"/>
    <property type="evidence" value="ECO:0007669"/>
    <property type="project" value="UniProtKB-UniRule"/>
</dbReference>
<evidence type="ECO:0000313" key="3">
    <source>
        <dbReference type="EMBL" id="HGT48592.1"/>
    </source>
</evidence>
<comment type="similarity">
    <text evidence="1 2">Belongs to the polypeptide deformylase family.</text>
</comment>
<dbReference type="SUPFAM" id="SSF56420">
    <property type="entry name" value="Peptide deformylase"/>
    <property type="match status" value="1"/>
</dbReference>
<feature type="binding site" evidence="2">
    <location>
        <position position="138"/>
    </location>
    <ligand>
        <name>Fe cation</name>
        <dbReference type="ChEBI" id="CHEBI:24875"/>
    </ligand>
</feature>
<dbReference type="EMBL" id="DSVI01000018">
    <property type="protein sequence ID" value="HGT48592.1"/>
    <property type="molecule type" value="Genomic_DNA"/>
</dbReference>
<dbReference type="NCBIfam" id="NF001159">
    <property type="entry name" value="PRK00150.1-3"/>
    <property type="match status" value="1"/>
</dbReference>
<dbReference type="Pfam" id="PF01327">
    <property type="entry name" value="Pep_deformylase"/>
    <property type="match status" value="1"/>
</dbReference>
<sequence>MSILPITVCGDKILRKKAAKVTEIDDKIIKIISDMFETMRNASGIGLAANQIGVNRQIFVVDISPVEGYEKYKPLALINPKIVSKSEENSSFEEGCLSIPDLRADIIRPKGIYIQYFDANMKEHTIEADDLLARVMQHEFDHLQGVLFIDYLDEESQKRYKKHLSKIKKRKLEINYPISPNPDYLLIK</sequence>
<dbReference type="AlphaFoldDB" id="A0A832DPE2"/>
<evidence type="ECO:0000256" key="1">
    <source>
        <dbReference type="ARBA" id="ARBA00010759"/>
    </source>
</evidence>
<proteinExistence type="inferred from homology"/>
<comment type="caution">
    <text evidence="3">The sequence shown here is derived from an EMBL/GenBank/DDBJ whole genome shotgun (WGS) entry which is preliminary data.</text>
</comment>
<dbReference type="Gene3D" id="3.90.45.10">
    <property type="entry name" value="Peptide deformylase"/>
    <property type="match status" value="1"/>
</dbReference>
<dbReference type="PRINTS" id="PR01576">
    <property type="entry name" value="PDEFORMYLASE"/>
</dbReference>
<dbReference type="InterPro" id="IPR036821">
    <property type="entry name" value="Peptide_deformylase_sf"/>
</dbReference>
<comment type="function">
    <text evidence="2">Removes the formyl group from the N-terminal Met of newly synthesized proteins. Requires at least a dipeptide for an efficient rate of reaction. N-terminal L-methionine is a prerequisite for activity but the enzyme has broad specificity at other positions.</text>
</comment>
<feature type="binding site" evidence="2">
    <location>
        <position position="96"/>
    </location>
    <ligand>
        <name>Fe cation</name>
        <dbReference type="ChEBI" id="CHEBI:24875"/>
    </ligand>
</feature>
<organism evidence="3">
    <name type="scientific">Ignavibacterium album</name>
    <dbReference type="NCBI Taxonomy" id="591197"/>
    <lineage>
        <taxon>Bacteria</taxon>
        <taxon>Pseudomonadati</taxon>
        <taxon>Ignavibacteriota</taxon>
        <taxon>Ignavibacteria</taxon>
        <taxon>Ignavibacteriales</taxon>
        <taxon>Ignavibacteriaceae</taxon>
        <taxon>Ignavibacterium</taxon>
    </lineage>
</organism>
<reference evidence="3" key="1">
    <citation type="journal article" date="2020" name="mSystems">
        <title>Genome- and Community-Level Interaction Insights into Carbon Utilization and Element Cycling Functions of Hydrothermarchaeota in Hydrothermal Sediment.</title>
        <authorList>
            <person name="Zhou Z."/>
            <person name="Liu Y."/>
            <person name="Xu W."/>
            <person name="Pan J."/>
            <person name="Luo Z.H."/>
            <person name="Li M."/>
        </authorList>
    </citation>
    <scope>NUCLEOTIDE SEQUENCE [LARGE SCALE GENOMIC DNA]</scope>
    <source>
        <strain evidence="3">SpSt-500</strain>
    </source>
</reference>
<comment type="catalytic activity">
    <reaction evidence="2">
        <text>N-terminal N-formyl-L-methionyl-[peptide] + H2O = N-terminal L-methionyl-[peptide] + formate</text>
        <dbReference type="Rhea" id="RHEA:24420"/>
        <dbReference type="Rhea" id="RHEA-COMP:10639"/>
        <dbReference type="Rhea" id="RHEA-COMP:10640"/>
        <dbReference type="ChEBI" id="CHEBI:15377"/>
        <dbReference type="ChEBI" id="CHEBI:15740"/>
        <dbReference type="ChEBI" id="CHEBI:49298"/>
        <dbReference type="ChEBI" id="CHEBI:64731"/>
        <dbReference type="EC" id="3.5.1.88"/>
    </reaction>
</comment>
<keyword evidence="2" id="KW-0479">Metal-binding</keyword>
<dbReference type="PANTHER" id="PTHR10458:SF22">
    <property type="entry name" value="PEPTIDE DEFORMYLASE"/>
    <property type="match status" value="1"/>
</dbReference>
<comment type="cofactor">
    <cofactor evidence="2">
        <name>Fe(2+)</name>
        <dbReference type="ChEBI" id="CHEBI:29033"/>
    </cofactor>
    <text evidence="2">Binds 1 Fe(2+) ion.</text>
</comment>
<dbReference type="PANTHER" id="PTHR10458">
    <property type="entry name" value="PEPTIDE DEFORMYLASE"/>
    <property type="match status" value="1"/>
</dbReference>
<keyword evidence="2 3" id="KW-0378">Hydrolase</keyword>
<accession>A0A832DPE2</accession>
<gene>
    <name evidence="2 3" type="primary">def</name>
    <name evidence="3" type="ORF">ENS56_11185</name>
</gene>
<dbReference type="InterPro" id="IPR023635">
    <property type="entry name" value="Peptide_deformylase"/>
</dbReference>